<dbReference type="InterPro" id="IPR018376">
    <property type="entry name" value="Enoyl-CoA_hyd/isom_CS"/>
</dbReference>
<dbReference type="Gene3D" id="3.90.226.10">
    <property type="entry name" value="2-enoyl-CoA Hydratase, Chain A, domain 1"/>
    <property type="match status" value="1"/>
</dbReference>
<dbReference type="NCBIfam" id="NF006452">
    <property type="entry name" value="PRK08788.1"/>
    <property type="match status" value="1"/>
</dbReference>
<evidence type="ECO:0000313" key="4">
    <source>
        <dbReference type="Proteomes" id="UP000602745"/>
    </source>
</evidence>
<sequence length="311" mass="34506">MISSVTSHMAAVPGMVPSIPAASSSLRGVEYISYEAIEVSIEEPLGILWFFTKPDAQPSYTPTLLHSLNTLQAGLEDLLKRRENAGDASLRYVVGGSRVPGVFNLGGDLKLMTRLVRAQDKRALETYARACIDVLYNSFLDFNLPVITVALVQGDTLGGGFESALSCDVIVAEEGTKFGLPEVLFNLFPGMGAYSFLARRLDAGRAEKMILSGRLYDAAELHEMGIVDVLAKEGGGEDAVREYVSRNRRRFNAELSVYQTRRRVNPLEYRELLDVTQVWVEAALRLGDQDLRKMERLFNAQDKRIAKRPLE</sequence>
<evidence type="ECO:0000313" key="3">
    <source>
        <dbReference type="EMBL" id="GGE27235.1"/>
    </source>
</evidence>
<dbReference type="PROSITE" id="PS00166">
    <property type="entry name" value="ENOYL_COA_HYDRATASE"/>
    <property type="match status" value="1"/>
</dbReference>
<dbReference type="Pfam" id="PF00378">
    <property type="entry name" value="ECH_1"/>
    <property type="match status" value="1"/>
</dbReference>
<protein>
    <recommendedName>
        <fullName evidence="5">Enoyl-CoA hydratase</fullName>
    </recommendedName>
</protein>
<dbReference type="EMBL" id="BMCP01000001">
    <property type="protein sequence ID" value="GGE27235.1"/>
    <property type="molecule type" value="Genomic_DNA"/>
</dbReference>
<dbReference type="PANTHER" id="PTHR11941:SF54">
    <property type="entry name" value="ENOYL-COA HYDRATASE, MITOCHONDRIAL"/>
    <property type="match status" value="1"/>
</dbReference>
<dbReference type="AlphaFoldDB" id="A0A8J2VK43"/>
<dbReference type="CDD" id="cd06558">
    <property type="entry name" value="crotonase-like"/>
    <property type="match status" value="1"/>
</dbReference>
<accession>A0A8J2VK43</accession>
<dbReference type="Gene3D" id="6.20.390.30">
    <property type="match status" value="1"/>
</dbReference>
<evidence type="ECO:0000256" key="2">
    <source>
        <dbReference type="RuleBase" id="RU003707"/>
    </source>
</evidence>
<comment type="similarity">
    <text evidence="1 2">Belongs to the enoyl-CoA hydratase/isomerase family.</text>
</comment>
<proteinExistence type="inferred from homology"/>
<dbReference type="PANTHER" id="PTHR11941">
    <property type="entry name" value="ENOYL-COA HYDRATASE-RELATED"/>
    <property type="match status" value="1"/>
</dbReference>
<reference evidence="3" key="1">
    <citation type="journal article" date="2014" name="Int. J. Syst. Evol. Microbiol.">
        <title>Complete genome sequence of Corynebacterium casei LMG S-19264T (=DSM 44701T), isolated from a smear-ripened cheese.</title>
        <authorList>
            <consortium name="US DOE Joint Genome Institute (JGI-PGF)"/>
            <person name="Walter F."/>
            <person name="Albersmeier A."/>
            <person name="Kalinowski J."/>
            <person name="Ruckert C."/>
        </authorList>
    </citation>
    <scope>NUCLEOTIDE SEQUENCE</scope>
    <source>
        <strain evidence="3">CCM 7684</strain>
    </source>
</reference>
<comment type="caution">
    <text evidence="3">The sequence shown here is derived from an EMBL/GenBank/DDBJ whole genome shotgun (WGS) entry which is preliminary data.</text>
</comment>
<dbReference type="InterPro" id="IPR029045">
    <property type="entry name" value="ClpP/crotonase-like_dom_sf"/>
</dbReference>
<name>A0A8J2VK43_9RHOB</name>
<reference evidence="3" key="2">
    <citation type="submission" date="2020-09" db="EMBL/GenBank/DDBJ databases">
        <authorList>
            <person name="Sun Q."/>
            <person name="Sedlacek I."/>
        </authorList>
    </citation>
    <scope>NUCLEOTIDE SEQUENCE</scope>
    <source>
        <strain evidence="3">CCM 7684</strain>
    </source>
</reference>
<dbReference type="InterPro" id="IPR001753">
    <property type="entry name" value="Enoyl-CoA_hydra/iso"/>
</dbReference>
<dbReference type="Proteomes" id="UP000602745">
    <property type="component" value="Unassembled WGS sequence"/>
</dbReference>
<dbReference type="RefSeq" id="WP_188407679.1">
    <property type="nucleotide sequence ID" value="NZ_BMCP01000001.1"/>
</dbReference>
<dbReference type="GO" id="GO:0003824">
    <property type="term" value="F:catalytic activity"/>
    <property type="evidence" value="ECO:0007669"/>
    <property type="project" value="InterPro"/>
</dbReference>
<gene>
    <name evidence="3" type="ORF">GCM10007276_00510</name>
</gene>
<dbReference type="GO" id="GO:0006635">
    <property type="term" value="P:fatty acid beta-oxidation"/>
    <property type="evidence" value="ECO:0007669"/>
    <property type="project" value="TreeGrafter"/>
</dbReference>
<organism evidence="3 4">
    <name type="scientific">Agaricicola taiwanensis</name>
    <dbReference type="NCBI Taxonomy" id="591372"/>
    <lineage>
        <taxon>Bacteria</taxon>
        <taxon>Pseudomonadati</taxon>
        <taxon>Pseudomonadota</taxon>
        <taxon>Alphaproteobacteria</taxon>
        <taxon>Rhodobacterales</taxon>
        <taxon>Paracoccaceae</taxon>
        <taxon>Agaricicola</taxon>
    </lineage>
</organism>
<evidence type="ECO:0000256" key="1">
    <source>
        <dbReference type="ARBA" id="ARBA00005254"/>
    </source>
</evidence>
<dbReference type="SUPFAM" id="SSF52096">
    <property type="entry name" value="ClpP/crotonase"/>
    <property type="match status" value="1"/>
</dbReference>
<evidence type="ECO:0008006" key="5">
    <source>
        <dbReference type="Google" id="ProtNLM"/>
    </source>
</evidence>
<keyword evidence="4" id="KW-1185">Reference proteome</keyword>